<sequence>MRTSISFLTYPQKLGRPSQVLVSTIIGAWPASASPGVVKGSSVEGANSFSAVLLCENRHYHSFIKLLQTSCSGMWLRGGVPACIVV</sequence>
<organism evidence="1 2">
    <name type="scientific">Macroventuria anomochaeta</name>
    <dbReference type="NCBI Taxonomy" id="301207"/>
    <lineage>
        <taxon>Eukaryota</taxon>
        <taxon>Fungi</taxon>
        <taxon>Dikarya</taxon>
        <taxon>Ascomycota</taxon>
        <taxon>Pezizomycotina</taxon>
        <taxon>Dothideomycetes</taxon>
        <taxon>Pleosporomycetidae</taxon>
        <taxon>Pleosporales</taxon>
        <taxon>Pleosporineae</taxon>
        <taxon>Didymellaceae</taxon>
        <taxon>Macroventuria</taxon>
    </lineage>
</organism>
<dbReference type="EMBL" id="MU006703">
    <property type="protein sequence ID" value="KAF2632381.1"/>
    <property type="molecule type" value="Genomic_DNA"/>
</dbReference>
<evidence type="ECO:0000313" key="1">
    <source>
        <dbReference type="EMBL" id="KAF2632381.1"/>
    </source>
</evidence>
<protein>
    <submittedName>
        <fullName evidence="1">Uncharacterized protein</fullName>
    </submittedName>
</protein>
<accession>A0ACB6SDZ7</accession>
<proteinExistence type="predicted"/>
<evidence type="ECO:0000313" key="2">
    <source>
        <dbReference type="Proteomes" id="UP000799754"/>
    </source>
</evidence>
<dbReference type="Proteomes" id="UP000799754">
    <property type="component" value="Unassembled WGS sequence"/>
</dbReference>
<keyword evidence="2" id="KW-1185">Reference proteome</keyword>
<reference evidence="1" key="1">
    <citation type="journal article" date="2020" name="Stud. Mycol.">
        <title>101 Dothideomycetes genomes: a test case for predicting lifestyles and emergence of pathogens.</title>
        <authorList>
            <person name="Haridas S."/>
            <person name="Albert R."/>
            <person name="Binder M."/>
            <person name="Bloem J."/>
            <person name="Labutti K."/>
            <person name="Salamov A."/>
            <person name="Andreopoulos B."/>
            <person name="Baker S."/>
            <person name="Barry K."/>
            <person name="Bills G."/>
            <person name="Bluhm B."/>
            <person name="Cannon C."/>
            <person name="Castanera R."/>
            <person name="Culley D."/>
            <person name="Daum C."/>
            <person name="Ezra D."/>
            <person name="Gonzalez J."/>
            <person name="Henrissat B."/>
            <person name="Kuo A."/>
            <person name="Liang C."/>
            <person name="Lipzen A."/>
            <person name="Lutzoni F."/>
            <person name="Magnuson J."/>
            <person name="Mondo S."/>
            <person name="Nolan M."/>
            <person name="Ohm R."/>
            <person name="Pangilinan J."/>
            <person name="Park H.-J."/>
            <person name="Ramirez L."/>
            <person name="Alfaro M."/>
            <person name="Sun H."/>
            <person name="Tritt A."/>
            <person name="Yoshinaga Y."/>
            <person name="Zwiers L.-H."/>
            <person name="Turgeon B."/>
            <person name="Goodwin S."/>
            <person name="Spatafora J."/>
            <person name="Crous P."/>
            <person name="Grigoriev I."/>
        </authorList>
    </citation>
    <scope>NUCLEOTIDE SEQUENCE</scope>
    <source>
        <strain evidence="1">CBS 525.71</strain>
    </source>
</reference>
<name>A0ACB6SDZ7_9PLEO</name>
<comment type="caution">
    <text evidence="1">The sequence shown here is derived from an EMBL/GenBank/DDBJ whole genome shotgun (WGS) entry which is preliminary data.</text>
</comment>
<gene>
    <name evidence="1" type="ORF">BU25DRAFT_150420</name>
</gene>